<dbReference type="RefSeq" id="WP_380717544.1">
    <property type="nucleotide sequence ID" value="NZ_JBHSGI010000009.1"/>
</dbReference>
<feature type="domain" description="DUF1468" evidence="2">
    <location>
        <begin position="18"/>
        <end position="156"/>
    </location>
</feature>
<evidence type="ECO:0000256" key="1">
    <source>
        <dbReference type="SAM" id="Phobius"/>
    </source>
</evidence>
<reference evidence="4" key="1">
    <citation type="journal article" date="2019" name="Int. J. Syst. Evol. Microbiol.">
        <title>The Global Catalogue of Microorganisms (GCM) 10K type strain sequencing project: providing services to taxonomists for standard genome sequencing and annotation.</title>
        <authorList>
            <consortium name="The Broad Institute Genomics Platform"/>
            <consortium name="The Broad Institute Genome Sequencing Center for Infectious Disease"/>
            <person name="Wu L."/>
            <person name="Ma J."/>
        </authorList>
    </citation>
    <scope>NUCLEOTIDE SEQUENCE [LARGE SCALE GENOMIC DNA]</scope>
    <source>
        <strain evidence="4">CGMCC 4.7283</strain>
    </source>
</reference>
<gene>
    <name evidence="3" type="ORF">ACFO5X_11260</name>
</gene>
<evidence type="ECO:0000259" key="2">
    <source>
        <dbReference type="Pfam" id="PF07331"/>
    </source>
</evidence>
<keyword evidence="1" id="KW-0472">Membrane</keyword>
<organism evidence="3 4">
    <name type="scientific">Seohaeicola nanhaiensis</name>
    <dbReference type="NCBI Taxonomy" id="1387282"/>
    <lineage>
        <taxon>Bacteria</taxon>
        <taxon>Pseudomonadati</taxon>
        <taxon>Pseudomonadota</taxon>
        <taxon>Alphaproteobacteria</taxon>
        <taxon>Rhodobacterales</taxon>
        <taxon>Roseobacteraceae</taxon>
        <taxon>Seohaeicola</taxon>
    </lineage>
</organism>
<keyword evidence="1" id="KW-1133">Transmembrane helix</keyword>
<comment type="caution">
    <text evidence="3">The sequence shown here is derived from an EMBL/GenBank/DDBJ whole genome shotgun (WGS) entry which is preliminary data.</text>
</comment>
<evidence type="ECO:0000313" key="3">
    <source>
        <dbReference type="EMBL" id="MFC4669135.1"/>
    </source>
</evidence>
<feature type="transmembrane region" description="Helical" evidence="1">
    <location>
        <begin position="133"/>
        <end position="151"/>
    </location>
</feature>
<feature type="transmembrane region" description="Helical" evidence="1">
    <location>
        <begin position="52"/>
        <end position="74"/>
    </location>
</feature>
<accession>A0ABV9KG36</accession>
<evidence type="ECO:0000313" key="4">
    <source>
        <dbReference type="Proteomes" id="UP001595973"/>
    </source>
</evidence>
<proteinExistence type="predicted"/>
<keyword evidence="4" id="KW-1185">Reference proteome</keyword>
<dbReference type="Pfam" id="PF07331">
    <property type="entry name" value="TctB"/>
    <property type="match status" value="1"/>
</dbReference>
<feature type="transmembrane region" description="Helical" evidence="1">
    <location>
        <begin position="17"/>
        <end position="40"/>
    </location>
</feature>
<dbReference type="InterPro" id="IPR009936">
    <property type="entry name" value="DUF1468"/>
</dbReference>
<dbReference type="EMBL" id="JBHSGI010000009">
    <property type="protein sequence ID" value="MFC4669135.1"/>
    <property type="molecule type" value="Genomic_DNA"/>
</dbReference>
<name>A0ABV9KG36_9RHOB</name>
<dbReference type="Proteomes" id="UP001595973">
    <property type="component" value="Unassembled WGS sequence"/>
</dbReference>
<sequence>MTTERERRFVGPRRGQLIFALAFVALSALLLSMITQQTAWLPKTRLFAQPRFWPAVGLGAMTLLGALHLIRLPWRRLTPADWTELRRWGSILEFALWFMGYVLIVPVLGYLPVTLAFVLALTWRMGYRDRKMYLYAALFGLVVVVGFKGLLNVRIPGGAVYDYLPDPLRGFFILYL</sequence>
<protein>
    <submittedName>
        <fullName evidence="3">Tripartite tricarboxylate transporter TctB family protein</fullName>
    </submittedName>
</protein>
<feature type="transmembrane region" description="Helical" evidence="1">
    <location>
        <begin position="94"/>
        <end position="121"/>
    </location>
</feature>
<keyword evidence="1" id="KW-0812">Transmembrane</keyword>